<feature type="region of interest" description="Disordered" evidence="1">
    <location>
        <begin position="1"/>
        <end position="69"/>
    </location>
</feature>
<accession>A0A1B6CX17</accession>
<feature type="non-terminal residue" evidence="2">
    <location>
        <position position="1"/>
    </location>
</feature>
<name>A0A1B6CX17_9HEMI</name>
<gene>
    <name evidence="2" type="ORF">g.9253</name>
</gene>
<dbReference type="EMBL" id="GEDC01019259">
    <property type="protein sequence ID" value="JAS18039.1"/>
    <property type="molecule type" value="Transcribed_RNA"/>
</dbReference>
<evidence type="ECO:0000256" key="1">
    <source>
        <dbReference type="SAM" id="MobiDB-lite"/>
    </source>
</evidence>
<evidence type="ECO:0000313" key="2">
    <source>
        <dbReference type="EMBL" id="JAS18039.1"/>
    </source>
</evidence>
<reference evidence="2" key="1">
    <citation type="submission" date="2015-12" db="EMBL/GenBank/DDBJ databases">
        <title>De novo transcriptome assembly of four potential Pierce s Disease insect vectors from Arizona vineyards.</title>
        <authorList>
            <person name="Tassone E.E."/>
        </authorList>
    </citation>
    <scope>NUCLEOTIDE SEQUENCE</scope>
</reference>
<proteinExistence type="predicted"/>
<dbReference type="AlphaFoldDB" id="A0A1B6CX17"/>
<sequence>DDLSTHSTTESAVDDDLSTHSATESAVDDDSSTHSDPESTVDAESRTPDPESADDAKLNTPSDPESAVDLTVDDEALDEDVKNDEYVQVSIHVQYDQPFVFSESWKDAIITFSKWNDEISFDQSIVDIDLI</sequence>
<feature type="compositionally biased region" description="Basic and acidic residues" evidence="1">
    <location>
        <begin position="31"/>
        <end position="57"/>
    </location>
</feature>
<organism evidence="2">
    <name type="scientific">Clastoptera arizonana</name>
    <name type="common">Arizona spittle bug</name>
    <dbReference type="NCBI Taxonomy" id="38151"/>
    <lineage>
        <taxon>Eukaryota</taxon>
        <taxon>Metazoa</taxon>
        <taxon>Ecdysozoa</taxon>
        <taxon>Arthropoda</taxon>
        <taxon>Hexapoda</taxon>
        <taxon>Insecta</taxon>
        <taxon>Pterygota</taxon>
        <taxon>Neoptera</taxon>
        <taxon>Paraneoptera</taxon>
        <taxon>Hemiptera</taxon>
        <taxon>Auchenorrhyncha</taxon>
        <taxon>Cercopoidea</taxon>
        <taxon>Clastopteridae</taxon>
        <taxon>Clastoptera</taxon>
    </lineage>
</organism>
<protein>
    <submittedName>
        <fullName evidence="2">Uncharacterized protein</fullName>
    </submittedName>
</protein>
<feature type="compositionally biased region" description="Polar residues" evidence="1">
    <location>
        <begin position="1"/>
        <end position="11"/>
    </location>
</feature>